<keyword evidence="2" id="KW-1185">Reference proteome</keyword>
<name>A0ABM8P902_9BURK</name>
<accession>A0ABM8P902</accession>
<sequence>MESQALELLRVFEKKITQLIIDQHEQGIHGSYRNAEGTIVTAERDKIRTLYLTEKMNVLHDQMNQRGGQLKHAFRAVYKQFHVLGIRKLRNALAHAGTITDSQHQGFLNYLLMKEFPVLGIDFDPDYDRVMFPVDFAPDVPSIGLDPRNTGEPDESIEWTYVPYEDWKSFIDSIPEKYKGPPYVPFDQIPPEYLADIDPTLQKALEYSWNDSRAEHFINQVTEGVPSDYRKYRRPFSEIPAEYLVDLPPEYLERFKAEWRINAEPGTSIAVHSIPREFVKAYVAFDQIPTEYLFGVQATELGEAREIWKRLVREEYLRTTISKIPREYLSPIWKIPKIPAEYLVTLPPEFLEMTKELGKIPAEDLTSSDAQLVAQKVTEHLNESQWHAFCEFRRFSTT</sequence>
<proteinExistence type="predicted"/>
<dbReference type="Proteomes" id="UP000656319">
    <property type="component" value="Unassembled WGS sequence"/>
</dbReference>
<dbReference type="EMBL" id="CAJHCQ010000027">
    <property type="protein sequence ID" value="CAD6559538.1"/>
    <property type="molecule type" value="Genomic_DNA"/>
</dbReference>
<organism evidence="1 2">
    <name type="scientific">Paraburkholderia hiiakae</name>
    <dbReference type="NCBI Taxonomy" id="1081782"/>
    <lineage>
        <taxon>Bacteria</taxon>
        <taxon>Pseudomonadati</taxon>
        <taxon>Pseudomonadota</taxon>
        <taxon>Betaproteobacteria</taxon>
        <taxon>Burkholderiales</taxon>
        <taxon>Burkholderiaceae</taxon>
        <taxon>Paraburkholderia</taxon>
    </lineage>
</organism>
<reference evidence="1 2" key="1">
    <citation type="submission" date="2020-10" db="EMBL/GenBank/DDBJ databases">
        <authorList>
            <person name="Peeters C."/>
        </authorList>
    </citation>
    <scope>NUCLEOTIDE SEQUENCE [LARGE SCALE GENOMIC DNA]</scope>
    <source>
        <strain evidence="1 2">LMG 27952</strain>
    </source>
</reference>
<gene>
    <name evidence="1" type="ORF">LMG27952_06888</name>
</gene>
<comment type="caution">
    <text evidence="1">The sequence shown here is derived from an EMBL/GenBank/DDBJ whole genome shotgun (WGS) entry which is preliminary data.</text>
</comment>
<protein>
    <submittedName>
        <fullName evidence="1">Uncharacterized protein</fullName>
    </submittedName>
</protein>
<evidence type="ECO:0000313" key="2">
    <source>
        <dbReference type="Proteomes" id="UP000656319"/>
    </source>
</evidence>
<evidence type="ECO:0000313" key="1">
    <source>
        <dbReference type="EMBL" id="CAD6559538.1"/>
    </source>
</evidence>